<dbReference type="CDD" id="cd24146">
    <property type="entry name" value="nat-AmDH_N_like"/>
    <property type="match status" value="1"/>
</dbReference>
<reference evidence="4 5" key="1">
    <citation type="submission" date="2020-08" db="EMBL/GenBank/DDBJ databases">
        <title>Bridging the membrane lipid divide: bacteria of the FCB group superphylum have the potential to synthesize archaeal ether lipids.</title>
        <authorList>
            <person name="Villanueva L."/>
            <person name="Von Meijenfeldt F.A.B."/>
            <person name="Westbye A.B."/>
            <person name="Yadav S."/>
            <person name="Hopmans E.C."/>
            <person name="Dutilh B.E."/>
            <person name="Sinninghe Damste J.S."/>
        </authorList>
    </citation>
    <scope>NUCLEOTIDE SEQUENCE [LARGE SCALE GENOMIC DNA]</scope>
    <source>
        <strain evidence="4">NIOZ-UU27</strain>
    </source>
</reference>
<dbReference type="SUPFAM" id="SSF51735">
    <property type="entry name" value="NAD(P)-binding Rossmann-fold domains"/>
    <property type="match status" value="1"/>
</dbReference>
<dbReference type="Pfam" id="PF01113">
    <property type="entry name" value="DapB_N"/>
    <property type="match status" value="1"/>
</dbReference>
<gene>
    <name evidence="4" type="ORF">H8E19_04040</name>
</gene>
<evidence type="ECO:0000256" key="2">
    <source>
        <dbReference type="ARBA" id="ARBA00023002"/>
    </source>
</evidence>
<proteinExistence type="predicted"/>
<dbReference type="GO" id="GO:0009089">
    <property type="term" value="P:lysine biosynthetic process via diaminopimelate"/>
    <property type="evidence" value="ECO:0007669"/>
    <property type="project" value="InterPro"/>
</dbReference>
<comment type="caution">
    <text evidence="4">The sequence shown here is derived from an EMBL/GenBank/DDBJ whole genome shotgun (WGS) entry which is preliminary data.</text>
</comment>
<dbReference type="GO" id="GO:0008839">
    <property type="term" value="F:4-hydroxy-tetrahydrodipicolinate reductase"/>
    <property type="evidence" value="ECO:0007669"/>
    <property type="project" value="InterPro"/>
</dbReference>
<evidence type="ECO:0000259" key="3">
    <source>
        <dbReference type="Pfam" id="PF01113"/>
    </source>
</evidence>
<accession>A0A8J6MXE5</accession>
<evidence type="ECO:0000256" key="1">
    <source>
        <dbReference type="ARBA" id="ARBA00022857"/>
    </source>
</evidence>
<keyword evidence="1" id="KW-0521">NADP</keyword>
<feature type="domain" description="Dihydrodipicolinate reductase N-terminal" evidence="3">
    <location>
        <begin position="9"/>
        <end position="73"/>
    </location>
</feature>
<protein>
    <recommendedName>
        <fullName evidence="3">Dihydrodipicolinate reductase N-terminal domain-containing protein</fullName>
    </recommendedName>
</protein>
<dbReference type="Proteomes" id="UP000650524">
    <property type="component" value="Unassembled WGS sequence"/>
</dbReference>
<dbReference type="Gene3D" id="3.40.50.720">
    <property type="entry name" value="NAD(P)-binding Rossmann-like Domain"/>
    <property type="match status" value="1"/>
</dbReference>
<evidence type="ECO:0000313" key="5">
    <source>
        <dbReference type="Proteomes" id="UP000650524"/>
    </source>
</evidence>
<organism evidence="4 5">
    <name type="scientific">Candidatus Desulfacyla euxinica</name>
    <dbReference type="NCBI Taxonomy" id="2841693"/>
    <lineage>
        <taxon>Bacteria</taxon>
        <taxon>Deltaproteobacteria</taxon>
        <taxon>Candidatus Desulfacyla</taxon>
    </lineage>
</organism>
<dbReference type="AlphaFoldDB" id="A0A8J6MXE5"/>
<dbReference type="InterPro" id="IPR000846">
    <property type="entry name" value="DapB_N"/>
</dbReference>
<evidence type="ECO:0000313" key="4">
    <source>
        <dbReference type="EMBL" id="MBC8176554.1"/>
    </source>
</evidence>
<name>A0A8J6MXE5_9DELT</name>
<dbReference type="InterPro" id="IPR036291">
    <property type="entry name" value="NAD(P)-bd_dom_sf"/>
</dbReference>
<dbReference type="EMBL" id="JACNJD010000144">
    <property type="protein sequence ID" value="MBC8176554.1"/>
    <property type="molecule type" value="Genomic_DNA"/>
</dbReference>
<sequence length="351" mass="38437">MGYKVIQWATGSMGKTCLRAVIDHPDLDLVGLLVYGESKAGRDAGEIARRDPTGVTATRSMDEILALDADVVLHCPRIQPPYTHHNKDICLLLASGKNVISINGHSFPNHWGPEYVEEINEACSKGGTTLFGTGLNPGFITEKIAAAATGLCTRIDRIHVGEIVDCTSVPNPNYVFNVLGFGANPNEVDLNESSWAPAELMTGMYSEVVAQLVERLGLTLDRVESDHEVLPATRDLEIAAGRIKKGTVSVTHWRWHGIVEGKRFFTLSIRWIMEKEHLAEKNYNLWDVKIHGIPGVEISVNLVTPEDTGYRTVGEQYAVAGSVINSIPAVCAAPPGVMRIPVFAPYLRRFN</sequence>
<keyword evidence="2" id="KW-0560">Oxidoreductase</keyword>